<dbReference type="Pfam" id="PF00984">
    <property type="entry name" value="UDPG_MGDP_dh"/>
    <property type="match status" value="1"/>
</dbReference>
<reference evidence="13 14" key="1">
    <citation type="submission" date="2017-09" db="EMBL/GenBank/DDBJ databases">
        <title>Depth-based differentiation of microbial function through sediment-hosted aquifers and enrichment of novel symbionts in the deep terrestrial subsurface.</title>
        <authorList>
            <person name="Probst A.J."/>
            <person name="Ladd B."/>
            <person name="Jarett J.K."/>
            <person name="Geller-Mcgrath D.E."/>
            <person name="Sieber C.M."/>
            <person name="Emerson J.B."/>
            <person name="Anantharaman K."/>
            <person name="Thomas B.C."/>
            <person name="Malmstrom R."/>
            <person name="Stieglmeier M."/>
            <person name="Klingl A."/>
            <person name="Woyke T."/>
            <person name="Ryan C.M."/>
            <person name="Banfield J.F."/>
        </authorList>
    </citation>
    <scope>NUCLEOTIDE SEQUENCE [LARGE SCALE GENOMIC DNA]</scope>
    <source>
        <strain evidence="13">CG12_big_fil_rev_8_21_14_0_65_43_15</strain>
    </source>
</reference>
<evidence type="ECO:0000256" key="2">
    <source>
        <dbReference type="ARBA" id="ARBA00006601"/>
    </source>
</evidence>
<dbReference type="NCBIfam" id="TIGR03026">
    <property type="entry name" value="NDP-sugDHase"/>
    <property type="match status" value="1"/>
</dbReference>
<feature type="binding site" evidence="10">
    <location>
        <begin position="250"/>
        <end position="254"/>
    </location>
    <ligand>
        <name>substrate</name>
    </ligand>
</feature>
<feature type="binding site" evidence="11">
    <location>
        <position position="122"/>
    </location>
    <ligand>
        <name>NAD(+)</name>
        <dbReference type="ChEBI" id="CHEBI:57540"/>
    </ligand>
</feature>
<dbReference type="PIRSF" id="PIRSF000124">
    <property type="entry name" value="UDPglc_GDPman_dh"/>
    <property type="match status" value="1"/>
</dbReference>
<evidence type="ECO:0000256" key="9">
    <source>
        <dbReference type="PIRSR" id="PIRSR500134-1"/>
    </source>
</evidence>
<feature type="binding site" evidence="11">
    <location>
        <position position="156"/>
    </location>
    <ligand>
        <name>NAD(+)</name>
        <dbReference type="ChEBI" id="CHEBI:57540"/>
    </ligand>
</feature>
<dbReference type="PROSITE" id="PS51257">
    <property type="entry name" value="PROKAR_LIPOPROTEIN"/>
    <property type="match status" value="1"/>
</dbReference>
<dbReference type="PANTHER" id="PTHR43750:SF3">
    <property type="entry name" value="UDP-GLUCOSE 6-DEHYDROGENASE TUAD"/>
    <property type="match status" value="1"/>
</dbReference>
<dbReference type="SMART" id="SM00984">
    <property type="entry name" value="UDPG_MGDP_dh_C"/>
    <property type="match status" value="1"/>
</dbReference>
<evidence type="ECO:0000256" key="10">
    <source>
        <dbReference type="PIRSR" id="PIRSR500134-2"/>
    </source>
</evidence>
<comment type="caution">
    <text evidence="13">The sequence shown here is derived from an EMBL/GenBank/DDBJ whole genome shotgun (WGS) entry which is preliminary data.</text>
</comment>
<dbReference type="InterPro" id="IPR001732">
    <property type="entry name" value="UDP-Glc/GDP-Man_DH_N"/>
</dbReference>
<name>A0A2J0LF30_9BACT</name>
<accession>A0A2J0LF30</accession>
<dbReference type="GO" id="GO:0006065">
    <property type="term" value="P:UDP-glucuronate biosynthetic process"/>
    <property type="evidence" value="ECO:0007669"/>
    <property type="project" value="UniProtKB-UniPathway"/>
</dbReference>
<feature type="binding site" evidence="10">
    <location>
        <position position="258"/>
    </location>
    <ligand>
        <name>substrate</name>
    </ligand>
</feature>
<evidence type="ECO:0000259" key="12">
    <source>
        <dbReference type="SMART" id="SM00984"/>
    </source>
</evidence>
<evidence type="ECO:0000313" key="13">
    <source>
        <dbReference type="EMBL" id="PIW65809.1"/>
    </source>
</evidence>
<dbReference type="Pfam" id="PF03720">
    <property type="entry name" value="UDPG_MGDP_dh_C"/>
    <property type="match status" value="1"/>
</dbReference>
<dbReference type="Gene3D" id="3.40.50.720">
    <property type="entry name" value="NAD(P)-binding Rossmann-like Domain"/>
    <property type="match status" value="2"/>
</dbReference>
<protein>
    <recommendedName>
        <fullName evidence="4 8">UDP-glucose 6-dehydrogenase</fullName>
        <ecNumber evidence="3 8">1.1.1.22</ecNumber>
    </recommendedName>
</protein>
<dbReference type="InterPro" id="IPR017476">
    <property type="entry name" value="UDP-Glc/GDP-Man"/>
</dbReference>
<dbReference type="SUPFAM" id="SSF51735">
    <property type="entry name" value="NAD(P)-binding Rossmann-fold domains"/>
    <property type="match status" value="1"/>
</dbReference>
<feature type="binding site" evidence="10">
    <location>
        <begin position="153"/>
        <end position="156"/>
    </location>
    <ligand>
        <name>substrate</name>
    </ligand>
</feature>
<gene>
    <name evidence="13" type="ORF">COW11_06705</name>
</gene>
<dbReference type="InterPro" id="IPR028357">
    <property type="entry name" value="UDPglc_DH_bac"/>
</dbReference>
<evidence type="ECO:0000256" key="7">
    <source>
        <dbReference type="ARBA" id="ARBA00047473"/>
    </source>
</evidence>
<dbReference type="InterPro" id="IPR036291">
    <property type="entry name" value="NAD(P)-bd_dom_sf"/>
</dbReference>
<dbReference type="GO" id="GO:0000271">
    <property type="term" value="P:polysaccharide biosynthetic process"/>
    <property type="evidence" value="ECO:0007669"/>
    <property type="project" value="InterPro"/>
</dbReference>
<feature type="binding site" evidence="11">
    <location>
        <position position="86"/>
    </location>
    <ligand>
        <name>NAD(+)</name>
        <dbReference type="ChEBI" id="CHEBI:57540"/>
    </ligand>
</feature>
<dbReference type="InterPro" id="IPR014026">
    <property type="entry name" value="UDP-Glc/GDP-Man_DH_dimer"/>
</dbReference>
<proteinExistence type="inferred from homology"/>
<evidence type="ECO:0000313" key="14">
    <source>
        <dbReference type="Proteomes" id="UP000231267"/>
    </source>
</evidence>
<feature type="binding site" evidence="11">
    <location>
        <position position="30"/>
    </location>
    <ligand>
        <name>NAD(+)</name>
        <dbReference type="ChEBI" id="CHEBI:57540"/>
    </ligand>
</feature>
<dbReference type="Gene3D" id="1.20.5.100">
    <property type="entry name" value="Cytochrome c1, transmembrane anchor, C-terminal"/>
    <property type="match status" value="1"/>
</dbReference>
<dbReference type="EMBL" id="PFGP01000152">
    <property type="protein sequence ID" value="PIW65809.1"/>
    <property type="molecule type" value="Genomic_DNA"/>
</dbReference>
<evidence type="ECO:0000256" key="4">
    <source>
        <dbReference type="ARBA" id="ARBA00015132"/>
    </source>
</evidence>
<dbReference type="PANTHER" id="PTHR43750">
    <property type="entry name" value="UDP-GLUCOSE 6-DEHYDROGENASE TUAD"/>
    <property type="match status" value="1"/>
</dbReference>
<dbReference type="SUPFAM" id="SSF52413">
    <property type="entry name" value="UDP-glucose/GDP-mannose dehydrogenase C-terminal domain"/>
    <property type="match status" value="1"/>
</dbReference>
<dbReference type="Proteomes" id="UP000231267">
    <property type="component" value="Unassembled WGS sequence"/>
</dbReference>
<feature type="binding site" evidence="10">
    <location>
        <position position="321"/>
    </location>
    <ligand>
        <name>substrate</name>
    </ligand>
</feature>
<dbReference type="InterPro" id="IPR008927">
    <property type="entry name" value="6-PGluconate_DH-like_C_sf"/>
</dbReference>
<evidence type="ECO:0000256" key="5">
    <source>
        <dbReference type="ARBA" id="ARBA00023002"/>
    </source>
</evidence>
<sequence>MKITVVGSGYVGLVTGACFADLGNDVFCVDNDKAKIASLKKGIMPIFEPGLEEMVLRNYKAGRLKFTTDIKTAAKKSTVIFIAVGTPPKPSGEPDLSSIEAVTRQVASVLDSSYKIIVEKSTVPVETGEWVKYTLSINSKKKANFDVASNPEFLREGSAINDFMHPDRIVLGVESKSAKETLLALFEPFKAPVIVTDIKSAELIKHASNSFLAAKISFINAIANICDKTGADVTKVAEGMGMDKRIGKSFLNAGAGWGGFCFPKDMLAFIHISEKLGYDFKFLKEAYNINEEQKKIVIEKIRSSLWNFHGKTVAVLGLAFKPNTDDIRLAVSLDIIDMLLKEGAKIKVYDPKAMKKAKEALDSSVVLCKDAYDAAKGSDCLLVLTEWPEFTELDFGKLKKLLRLPIVMDARNMYDPAVLKKLGFKYTGIGRR</sequence>
<feature type="binding site" evidence="10">
    <location>
        <position position="205"/>
    </location>
    <ligand>
        <name>substrate</name>
    </ligand>
</feature>
<feature type="binding site" evidence="11">
    <location>
        <position position="264"/>
    </location>
    <ligand>
        <name>NAD(+)</name>
        <dbReference type="ChEBI" id="CHEBI:57540"/>
    </ligand>
</feature>
<dbReference type="Pfam" id="PF03721">
    <property type="entry name" value="UDPG_MGDP_dh_N"/>
    <property type="match status" value="1"/>
</dbReference>
<dbReference type="PIRSF" id="PIRSF500134">
    <property type="entry name" value="UDPglc_DH_bac"/>
    <property type="match status" value="1"/>
</dbReference>
<dbReference type="GO" id="GO:0003979">
    <property type="term" value="F:UDP-glucose 6-dehydrogenase activity"/>
    <property type="evidence" value="ECO:0007669"/>
    <property type="project" value="UniProtKB-EC"/>
</dbReference>
<feature type="active site" description="Nucleophile" evidence="9">
    <location>
        <position position="261"/>
    </location>
</feature>
<dbReference type="EC" id="1.1.1.22" evidence="3 8"/>
<keyword evidence="6 8" id="KW-0520">NAD</keyword>
<feature type="domain" description="UDP-glucose/GDP-mannose dehydrogenase C-terminal" evidence="12">
    <location>
        <begin position="314"/>
        <end position="416"/>
    </location>
</feature>
<evidence type="ECO:0000256" key="1">
    <source>
        <dbReference type="ARBA" id="ARBA00004701"/>
    </source>
</evidence>
<evidence type="ECO:0000256" key="8">
    <source>
        <dbReference type="PIRNR" id="PIRNR000124"/>
    </source>
</evidence>
<evidence type="ECO:0000256" key="3">
    <source>
        <dbReference type="ARBA" id="ARBA00012954"/>
    </source>
</evidence>
<dbReference type="InterPro" id="IPR036220">
    <property type="entry name" value="UDP-Glc/GDP-Man_DH_C_sf"/>
</dbReference>
<comment type="similarity">
    <text evidence="2 8">Belongs to the UDP-glucose/GDP-mannose dehydrogenase family.</text>
</comment>
<comment type="pathway">
    <text evidence="1">Nucleotide-sugar biosynthesis; UDP-alpha-D-glucuronate biosynthesis; UDP-alpha-D-glucuronate from UDP-alpha-D-glucose: step 1/1.</text>
</comment>
<comment type="catalytic activity">
    <reaction evidence="7 8">
        <text>UDP-alpha-D-glucose + 2 NAD(+) + H2O = UDP-alpha-D-glucuronate + 2 NADH + 3 H(+)</text>
        <dbReference type="Rhea" id="RHEA:23596"/>
        <dbReference type="ChEBI" id="CHEBI:15377"/>
        <dbReference type="ChEBI" id="CHEBI:15378"/>
        <dbReference type="ChEBI" id="CHEBI:57540"/>
        <dbReference type="ChEBI" id="CHEBI:57945"/>
        <dbReference type="ChEBI" id="CHEBI:58052"/>
        <dbReference type="ChEBI" id="CHEBI:58885"/>
        <dbReference type="EC" id="1.1.1.22"/>
    </reaction>
</comment>
<keyword evidence="5 8" id="KW-0560">Oxidoreductase</keyword>
<dbReference type="SUPFAM" id="SSF48179">
    <property type="entry name" value="6-phosphogluconate dehydrogenase C-terminal domain-like"/>
    <property type="match status" value="1"/>
</dbReference>
<dbReference type="UniPathway" id="UPA00038">
    <property type="reaction ID" value="UER00491"/>
</dbReference>
<feature type="binding site" evidence="11">
    <location>
        <position position="35"/>
    </location>
    <ligand>
        <name>NAD(+)</name>
        <dbReference type="ChEBI" id="CHEBI:57540"/>
    </ligand>
</feature>
<dbReference type="AlphaFoldDB" id="A0A2J0LF30"/>
<evidence type="ECO:0000256" key="11">
    <source>
        <dbReference type="PIRSR" id="PIRSR500134-3"/>
    </source>
</evidence>
<feature type="binding site" evidence="11">
    <location>
        <position position="328"/>
    </location>
    <ligand>
        <name>NAD(+)</name>
        <dbReference type="ChEBI" id="CHEBI:57540"/>
    </ligand>
</feature>
<dbReference type="GO" id="GO:0051287">
    <property type="term" value="F:NAD binding"/>
    <property type="evidence" value="ECO:0007669"/>
    <property type="project" value="InterPro"/>
</dbReference>
<evidence type="ECO:0000256" key="6">
    <source>
        <dbReference type="ARBA" id="ARBA00023027"/>
    </source>
</evidence>
<dbReference type="InterPro" id="IPR014027">
    <property type="entry name" value="UDP-Glc/GDP-Man_DH_C"/>
</dbReference>
<organism evidence="13 14">
    <name type="scientific">Candidatus Taenaricola geysiri</name>
    <dbReference type="NCBI Taxonomy" id="1974752"/>
    <lineage>
        <taxon>Bacteria</taxon>
        <taxon>Pseudomonadati</taxon>
        <taxon>Candidatus Omnitrophota</taxon>
        <taxon>Candidatus Taenaricola</taxon>
    </lineage>
</organism>